<dbReference type="EMBL" id="CP032694">
    <property type="protein sequence ID" value="AYG59922.1"/>
    <property type="molecule type" value="Genomic_DNA"/>
</dbReference>
<evidence type="ECO:0000313" key="2">
    <source>
        <dbReference type="EMBL" id="AYG59922.1"/>
    </source>
</evidence>
<sequence length="193" mass="20613">MAQIEPTGNAKSASAKAIWKISGTVLALLALSAFVSRAPTTFTGTLPLVSLPLNLNVVYLIVFGPPAAVIVSVVIWYLSRQLKVPVASDIGQLPLAVIFVLITALTAFLSLQYFVVLAPAGHCSDGGGFSLLFNNLDGTTQINHCMSGTEEINKAAPFYMYPQAAESWGMIIWPILTGGLLYRAWTSIGRKTL</sequence>
<keyword evidence="1" id="KW-0812">Transmembrane</keyword>
<reference evidence="2 3" key="1">
    <citation type="submission" date="2018-10" db="EMBL/GenBank/DDBJ databases">
        <title>Rhizobium etli, R. leguminosarum and a new Rhizobium genospecies from Phaseolus dumosus.</title>
        <authorList>
            <person name="Ramirez-Puebla S.T."/>
            <person name="Rogel-Hernandez M.A."/>
            <person name="Guerrero G."/>
            <person name="Ormeno-Orrillo E."/>
            <person name="Martinez-Romero J.C."/>
            <person name="Negrete-Yankelevich S."/>
            <person name="Martinez-Romero E."/>
        </authorList>
    </citation>
    <scope>NUCLEOTIDE SEQUENCE [LARGE SCALE GENOMIC DNA]</scope>
    <source>
        <strain evidence="2 3">CCGE525</strain>
    </source>
</reference>
<proteinExistence type="predicted"/>
<feature type="transmembrane region" description="Helical" evidence="1">
    <location>
        <begin position="167"/>
        <end position="185"/>
    </location>
</feature>
<evidence type="ECO:0000256" key="1">
    <source>
        <dbReference type="SAM" id="Phobius"/>
    </source>
</evidence>
<dbReference type="OrthoDB" id="8391580at2"/>
<keyword evidence="3" id="KW-1185">Reference proteome</keyword>
<keyword evidence="1" id="KW-0472">Membrane</keyword>
<accession>A0A387FWM6</accession>
<dbReference type="AlphaFoldDB" id="A0A387FWM6"/>
<evidence type="ECO:0000313" key="3">
    <source>
        <dbReference type="Proteomes" id="UP000282195"/>
    </source>
</evidence>
<feature type="transmembrane region" description="Helical" evidence="1">
    <location>
        <begin position="17"/>
        <end position="37"/>
    </location>
</feature>
<feature type="transmembrane region" description="Helical" evidence="1">
    <location>
        <begin position="90"/>
        <end position="115"/>
    </location>
</feature>
<dbReference type="RefSeq" id="WP_120704922.1">
    <property type="nucleotide sequence ID" value="NZ_CP032694.1"/>
</dbReference>
<keyword evidence="1" id="KW-1133">Transmembrane helix</keyword>
<dbReference type="KEGG" id="rjg:CCGE525_14730"/>
<feature type="transmembrane region" description="Helical" evidence="1">
    <location>
        <begin position="57"/>
        <end position="78"/>
    </location>
</feature>
<gene>
    <name evidence="2" type="ORF">CCGE525_14730</name>
</gene>
<dbReference type="Proteomes" id="UP000282195">
    <property type="component" value="Chromosome"/>
</dbReference>
<organism evidence="2 3">
    <name type="scientific">Rhizobium jaguaris</name>
    <dbReference type="NCBI Taxonomy" id="1312183"/>
    <lineage>
        <taxon>Bacteria</taxon>
        <taxon>Pseudomonadati</taxon>
        <taxon>Pseudomonadota</taxon>
        <taxon>Alphaproteobacteria</taxon>
        <taxon>Hyphomicrobiales</taxon>
        <taxon>Rhizobiaceae</taxon>
        <taxon>Rhizobium/Agrobacterium group</taxon>
        <taxon>Rhizobium</taxon>
    </lineage>
</organism>
<protein>
    <submittedName>
        <fullName evidence="2">Uncharacterized protein</fullName>
    </submittedName>
</protein>
<name>A0A387FWM6_9HYPH</name>